<evidence type="ECO:0000313" key="2">
    <source>
        <dbReference type="EMBL" id="MCH4554479.1"/>
    </source>
</evidence>
<evidence type="ECO:0000313" key="3">
    <source>
        <dbReference type="Proteomes" id="UP001156141"/>
    </source>
</evidence>
<organism evidence="2 3">
    <name type="scientific">Aestuariibaculum lutulentum</name>
    <dbReference type="NCBI Taxonomy" id="2920935"/>
    <lineage>
        <taxon>Bacteria</taxon>
        <taxon>Pseudomonadati</taxon>
        <taxon>Bacteroidota</taxon>
        <taxon>Flavobacteriia</taxon>
        <taxon>Flavobacteriales</taxon>
        <taxon>Flavobacteriaceae</taxon>
    </lineage>
</organism>
<reference evidence="2" key="1">
    <citation type="submission" date="2022-02" db="EMBL/GenBank/DDBJ databases">
        <title>Aestuariibaculum sp., a marine bacterium isolated from sediment in Guangxi.</title>
        <authorList>
            <person name="Ying J."/>
        </authorList>
    </citation>
    <scope>NUCLEOTIDE SEQUENCE</scope>
    <source>
        <strain evidence="2">L182</strain>
    </source>
</reference>
<proteinExistence type="predicted"/>
<dbReference type="SUPFAM" id="SSF100950">
    <property type="entry name" value="NagB/RpiA/CoA transferase-like"/>
    <property type="match status" value="1"/>
</dbReference>
<feature type="domain" description="DeoR-like transcriptional repressor C-terminal sensor" evidence="1">
    <location>
        <begin position="1"/>
        <end position="74"/>
    </location>
</feature>
<dbReference type="InterPro" id="IPR037171">
    <property type="entry name" value="NagB/RpiA_transferase-like"/>
</dbReference>
<gene>
    <name evidence="2" type="ORF">MKW35_17800</name>
</gene>
<keyword evidence="3" id="KW-1185">Reference proteome</keyword>
<dbReference type="EMBL" id="JAKVQD010000418">
    <property type="protein sequence ID" value="MCH4554479.1"/>
    <property type="molecule type" value="Genomic_DNA"/>
</dbReference>
<comment type="caution">
    <text evidence="2">The sequence shown here is derived from an EMBL/GenBank/DDBJ whole genome shotgun (WGS) entry which is preliminary data.</text>
</comment>
<dbReference type="InterPro" id="IPR014036">
    <property type="entry name" value="DeoR-like_C"/>
</dbReference>
<accession>A0ABS9RPS1</accession>
<protein>
    <recommendedName>
        <fullName evidence="1">DeoR-like transcriptional repressor C-terminal sensor domain-containing protein</fullName>
    </recommendedName>
</protein>
<dbReference type="Proteomes" id="UP001156141">
    <property type="component" value="Unassembled WGS sequence"/>
</dbReference>
<evidence type="ECO:0000259" key="1">
    <source>
        <dbReference type="Pfam" id="PF00455"/>
    </source>
</evidence>
<name>A0ABS9RPS1_9FLAO</name>
<sequence>VAHALAGSRLNLTICTSSLAIALFLCHQPNIKAHILGGEIDPREEAAAGLDVLQAVERFRIDIAFLGGGAVSPDG</sequence>
<feature type="non-terminal residue" evidence="2">
    <location>
        <position position="75"/>
    </location>
</feature>
<dbReference type="Pfam" id="PF00455">
    <property type="entry name" value="DeoRC"/>
    <property type="match status" value="1"/>
</dbReference>
<feature type="non-terminal residue" evidence="2">
    <location>
        <position position="1"/>
    </location>
</feature>